<keyword evidence="9" id="KW-0732">Signal</keyword>
<feature type="chain" id="PRO_5037196890" evidence="9">
    <location>
        <begin position="23"/>
        <end position="1087"/>
    </location>
</feature>
<comment type="similarity">
    <text evidence="7">Belongs to the TonB-dependent receptor family.</text>
</comment>
<sequence length="1087" mass="118467">MRFRIKPALLAVSLALSTASQAQQSTMAISFEAQSLGSAIAMLSQQHDLVIIAPSELAKQTQVKAVRGQSSVLSALQTALAHTSLQAVEDKNGAIVIMQKPVETTRTPSRMQGQSESMEEVVALGSHIKGARMSDTLPVTLVGRDELDIAGVQDGLDLLRMLPQNGDVNFNESATAGGVNTARGDVASLNLRSVGTGNTLMLINGRRMVMHPGFQTENLVPAVTPNMNAIPTGGVQGIEVMRDGASALYGADAVAGVVNTLMVDDFDGVKVTARYGEAPDLERRDKTFRINAGSDFSQGRGHFSVFADYDHRNAVPATNLPQGASSNREPLLQGTDFEGNTSFDNRSSIGGFAYFDMLKPGKILLDDGTAITNSSGRFHVQPIGNKGCLLALGDGLCVDDGFLSATDDRNLYYDIDANRQLYSDRERANLFSVFSYDLSNTQELFGELGVYYGKTDRLSESSRVLSTARMVIPAHNYWNPFGPKYFADGRLNPNRIDGVQLPDEGLDLILRDYRILDAGQRRGIVKNLTYRALLGTRGSWDNWDYDSAILYSRAVSDDVTKNGVSSTKFQQALSLDTEDAYNPFNGAGNGEGVSVSDLTPNPEHVIRSIQADVRKKGTTSLALADFRLSNNQLYSLPAGPVGFATGAEWRREAFKDDRDDSLDGTTPFIDAITGEYSQSDSLGNSPTNDTSGDRDVWSAFVEMHLPLVSPSMQIPLVQDVQLQLAARYENLSDVGSALTPRVAASWALNDSLMVRGAWSEGFRAPNLVQVNDSGVARMNSTIDYVKCAAELEKGIIQGDFSNCKGNSTENVRTASDLEPEDSTSVSYGLVFTPLDGLVVTADYWKIKQEGVVGVLSGSNQVALDLFYRQQGSTNPNVQREAPSEELLALYAGTSIEPAGAIIRVYDPYQNLDTRTISGVDMALNYDWQTAIGNFGYSLNAARLISFEQLPGKEANQLFDMGLPVNNLGELAGLNGKPQWKVNSTLKWKQGNWRAGATFEYVSSFDETSASITQGDDIRYWKIEDWYRVNLFSSVRLREFGYEGSTLSMGVKNLFDREAPLADEAYGHFGAVHSPIGRYYYVQFSHSF</sequence>
<dbReference type="InterPro" id="IPR037066">
    <property type="entry name" value="Plug_dom_sf"/>
</dbReference>
<dbReference type="InterPro" id="IPR012910">
    <property type="entry name" value="Plug_dom"/>
</dbReference>
<dbReference type="GO" id="GO:0009279">
    <property type="term" value="C:cell outer membrane"/>
    <property type="evidence" value="ECO:0007669"/>
    <property type="project" value="UniProtKB-SubCell"/>
</dbReference>
<keyword evidence="4" id="KW-0408">Iron</keyword>
<evidence type="ECO:0000256" key="7">
    <source>
        <dbReference type="RuleBase" id="RU003357"/>
    </source>
</evidence>
<dbReference type="Gene3D" id="2.170.130.10">
    <property type="entry name" value="TonB-dependent receptor, plug domain"/>
    <property type="match status" value="1"/>
</dbReference>
<dbReference type="PANTHER" id="PTHR47234:SF2">
    <property type="entry name" value="TONB-DEPENDENT RECEPTOR"/>
    <property type="match status" value="1"/>
</dbReference>
<evidence type="ECO:0000256" key="9">
    <source>
        <dbReference type="SAM" id="SignalP"/>
    </source>
</evidence>
<evidence type="ECO:0000256" key="2">
    <source>
        <dbReference type="ARBA" id="ARBA00022448"/>
    </source>
</evidence>
<feature type="signal peptide" evidence="9">
    <location>
        <begin position="1"/>
        <end position="22"/>
    </location>
</feature>
<feature type="region of interest" description="Disordered" evidence="8">
    <location>
        <begin position="673"/>
        <end position="693"/>
    </location>
</feature>
<keyword evidence="2" id="KW-0813">Transport</keyword>
<dbReference type="InterPro" id="IPR000531">
    <property type="entry name" value="Beta-barrel_TonB"/>
</dbReference>
<dbReference type="Gene3D" id="2.40.170.20">
    <property type="entry name" value="TonB-dependent receptor, beta-barrel domain"/>
    <property type="match status" value="1"/>
</dbReference>
<comment type="subcellular location">
    <subcellularLocation>
        <location evidence="1 7">Cell outer membrane</location>
    </subcellularLocation>
</comment>
<evidence type="ECO:0000256" key="4">
    <source>
        <dbReference type="ARBA" id="ARBA00023004"/>
    </source>
</evidence>
<reference evidence="11" key="2">
    <citation type="submission" date="2020-09" db="EMBL/GenBank/DDBJ databases">
        <authorList>
            <person name="Sun Q."/>
            <person name="Zhou Y."/>
        </authorList>
    </citation>
    <scope>NUCLEOTIDE SEQUENCE</scope>
    <source>
        <strain evidence="11">CGMCC 1.7086</strain>
    </source>
</reference>
<evidence type="ECO:0000256" key="1">
    <source>
        <dbReference type="ARBA" id="ARBA00004442"/>
    </source>
</evidence>
<dbReference type="Gene3D" id="3.55.50.30">
    <property type="match status" value="1"/>
</dbReference>
<reference evidence="11" key="1">
    <citation type="journal article" date="2014" name="Int. J. Syst. Evol. Microbiol.">
        <title>Complete genome sequence of Corynebacterium casei LMG S-19264T (=DSM 44701T), isolated from a smear-ripened cheese.</title>
        <authorList>
            <consortium name="US DOE Joint Genome Institute (JGI-PGF)"/>
            <person name="Walter F."/>
            <person name="Albersmeier A."/>
            <person name="Kalinowski J."/>
            <person name="Ruckert C."/>
        </authorList>
    </citation>
    <scope>NUCLEOTIDE SEQUENCE</scope>
    <source>
        <strain evidence="11">CGMCC 1.7086</strain>
    </source>
</reference>
<protein>
    <submittedName>
        <fullName evidence="11">TonB-dependent receptor</fullName>
    </submittedName>
</protein>
<keyword evidence="6" id="KW-0998">Cell outer membrane</keyword>
<evidence type="ECO:0000256" key="3">
    <source>
        <dbReference type="ARBA" id="ARBA00022496"/>
    </source>
</evidence>
<dbReference type="SUPFAM" id="SSF56935">
    <property type="entry name" value="Porins"/>
    <property type="match status" value="1"/>
</dbReference>
<dbReference type="Pfam" id="PF00593">
    <property type="entry name" value="TonB_dep_Rec_b-barrel"/>
    <property type="match status" value="1"/>
</dbReference>
<name>A0A917Z235_9ALTE</name>
<dbReference type="Pfam" id="PF07715">
    <property type="entry name" value="Plug"/>
    <property type="match status" value="1"/>
</dbReference>
<evidence type="ECO:0000256" key="8">
    <source>
        <dbReference type="SAM" id="MobiDB-lite"/>
    </source>
</evidence>
<keyword evidence="11" id="KW-0675">Receptor</keyword>
<organism evidence="11 12">
    <name type="scientific">Bowmanella pacifica</name>
    <dbReference type="NCBI Taxonomy" id="502051"/>
    <lineage>
        <taxon>Bacteria</taxon>
        <taxon>Pseudomonadati</taxon>
        <taxon>Pseudomonadota</taxon>
        <taxon>Gammaproteobacteria</taxon>
        <taxon>Alteromonadales</taxon>
        <taxon>Alteromonadaceae</taxon>
        <taxon>Bowmanella</taxon>
    </lineage>
</organism>
<feature type="compositionally biased region" description="Polar residues" evidence="8">
    <location>
        <begin position="675"/>
        <end position="690"/>
    </location>
</feature>
<dbReference type="SMART" id="SM00965">
    <property type="entry name" value="STN"/>
    <property type="match status" value="1"/>
</dbReference>
<accession>A0A917Z235</accession>
<keyword evidence="5 7" id="KW-0472">Membrane</keyword>
<dbReference type="InterPro" id="IPR011662">
    <property type="entry name" value="Secretin/TonB_short_N"/>
</dbReference>
<evidence type="ECO:0000313" key="11">
    <source>
        <dbReference type="EMBL" id="GGO73054.1"/>
    </source>
</evidence>
<proteinExistence type="inferred from homology"/>
<evidence type="ECO:0000256" key="5">
    <source>
        <dbReference type="ARBA" id="ARBA00023136"/>
    </source>
</evidence>
<dbReference type="RefSeq" id="WP_188697642.1">
    <property type="nucleotide sequence ID" value="NZ_BMLS01000006.1"/>
</dbReference>
<dbReference type="EMBL" id="BMLS01000006">
    <property type="protein sequence ID" value="GGO73054.1"/>
    <property type="molecule type" value="Genomic_DNA"/>
</dbReference>
<evidence type="ECO:0000313" key="12">
    <source>
        <dbReference type="Proteomes" id="UP000606935"/>
    </source>
</evidence>
<dbReference type="InterPro" id="IPR036942">
    <property type="entry name" value="Beta-barrel_TonB_sf"/>
</dbReference>
<keyword evidence="3" id="KW-0406">Ion transport</keyword>
<dbReference type="Proteomes" id="UP000606935">
    <property type="component" value="Unassembled WGS sequence"/>
</dbReference>
<comment type="caution">
    <text evidence="11">The sequence shown here is derived from an EMBL/GenBank/DDBJ whole genome shotgun (WGS) entry which is preliminary data.</text>
</comment>
<dbReference type="GO" id="GO:0006826">
    <property type="term" value="P:iron ion transport"/>
    <property type="evidence" value="ECO:0007669"/>
    <property type="project" value="UniProtKB-KW"/>
</dbReference>
<evidence type="ECO:0000259" key="10">
    <source>
        <dbReference type="SMART" id="SM00965"/>
    </source>
</evidence>
<keyword evidence="7" id="KW-0798">TonB box</keyword>
<feature type="domain" description="Secretin/TonB short N-terminal" evidence="10">
    <location>
        <begin position="49"/>
        <end position="100"/>
    </location>
</feature>
<dbReference type="PANTHER" id="PTHR47234">
    <property type="match status" value="1"/>
</dbReference>
<gene>
    <name evidence="11" type="ORF">GCM10010982_32690</name>
</gene>
<keyword evidence="12" id="KW-1185">Reference proteome</keyword>
<evidence type="ECO:0000256" key="6">
    <source>
        <dbReference type="ARBA" id="ARBA00023237"/>
    </source>
</evidence>
<keyword evidence="3" id="KW-0410">Iron transport</keyword>
<dbReference type="AlphaFoldDB" id="A0A917Z235"/>